<dbReference type="AlphaFoldDB" id="A0A8J2P550"/>
<dbReference type="InterPro" id="IPR003146">
    <property type="entry name" value="M14A_act_pep"/>
</dbReference>
<sequence>MKNLENLGAKFWHEPSIVGRHADVLLPPHLQPELLEGMKTFGMTVENFIEDVQQLIDEETSGSAAAEGRIALDKYATLEQINEFLAEQNRLHPDITELYSIGKSYEGRDLNVLKISRGGATKGAIWLDANIHAREWITSAVAINTINELLNGERQGWTEDFDWYILTVYNPDGLVYTKSTDRMWRKTRSPGFLCKGADANRNFGFHFRDGGSSTNPCSETYSGSEAFSEVENQHVRDEINKISKELVAYISLHSYSQYILLPFGHNNRRIPQYDAYMDLGRRIAQATAARYGTQFVHGNIVDLLC</sequence>
<name>A0A8J2P550_9HEXA</name>
<keyword evidence="5" id="KW-0479">Metal-binding</keyword>
<accession>A0A8J2P550</accession>
<evidence type="ECO:0000256" key="3">
    <source>
        <dbReference type="ARBA" id="ARBA00022645"/>
    </source>
</evidence>
<keyword evidence="3" id="KW-0121">Carboxypeptidase</keyword>
<protein>
    <recommendedName>
        <fullName evidence="11">Peptidase M14 domain-containing protein</fullName>
    </recommendedName>
</protein>
<keyword evidence="9" id="KW-0482">Metalloprotease</keyword>
<keyword evidence="6" id="KW-0732">Signal</keyword>
<comment type="caution">
    <text evidence="12">The sequence shown here is derived from an EMBL/GenBank/DDBJ whole genome shotgun (WGS) entry which is preliminary data.</text>
</comment>
<keyword evidence="7" id="KW-0378">Hydrolase</keyword>
<evidence type="ECO:0000313" key="12">
    <source>
        <dbReference type="EMBL" id="CAG7732170.1"/>
    </source>
</evidence>
<dbReference type="GO" id="GO:0005615">
    <property type="term" value="C:extracellular space"/>
    <property type="evidence" value="ECO:0007669"/>
    <property type="project" value="TreeGrafter"/>
</dbReference>
<evidence type="ECO:0000259" key="11">
    <source>
        <dbReference type="PROSITE" id="PS52035"/>
    </source>
</evidence>
<dbReference type="InterPro" id="IPR000834">
    <property type="entry name" value="Peptidase_M14"/>
</dbReference>
<comment type="similarity">
    <text evidence="2 10">Belongs to the peptidase M14 family.</text>
</comment>
<keyword evidence="4" id="KW-0645">Protease</keyword>
<evidence type="ECO:0000256" key="6">
    <source>
        <dbReference type="ARBA" id="ARBA00022729"/>
    </source>
</evidence>
<keyword evidence="13" id="KW-1185">Reference proteome</keyword>
<evidence type="ECO:0000256" key="7">
    <source>
        <dbReference type="ARBA" id="ARBA00022801"/>
    </source>
</evidence>
<evidence type="ECO:0000256" key="10">
    <source>
        <dbReference type="PROSITE-ProRule" id="PRU01379"/>
    </source>
</evidence>
<dbReference type="Pfam" id="PF02244">
    <property type="entry name" value="Propep_M14"/>
    <property type="match status" value="1"/>
</dbReference>
<dbReference type="PANTHER" id="PTHR11705:SF153">
    <property type="entry name" value="ZINC CARBOXYPEPTIDASE A 1-LIKE PROTEIN"/>
    <property type="match status" value="1"/>
</dbReference>
<dbReference type="FunFam" id="3.40.630.10:FF:000084">
    <property type="entry name" value="Carboxypeptidase B2"/>
    <property type="match status" value="1"/>
</dbReference>
<dbReference type="Proteomes" id="UP000708208">
    <property type="component" value="Unassembled WGS sequence"/>
</dbReference>
<keyword evidence="8" id="KW-0862">Zinc</keyword>
<dbReference type="PANTHER" id="PTHR11705">
    <property type="entry name" value="PROTEASE FAMILY M14 CARBOXYPEPTIDASE A,B"/>
    <property type="match status" value="1"/>
</dbReference>
<evidence type="ECO:0000256" key="5">
    <source>
        <dbReference type="ARBA" id="ARBA00022723"/>
    </source>
</evidence>
<dbReference type="Pfam" id="PF00246">
    <property type="entry name" value="Peptidase_M14"/>
    <property type="match status" value="1"/>
</dbReference>
<evidence type="ECO:0000313" key="13">
    <source>
        <dbReference type="Proteomes" id="UP000708208"/>
    </source>
</evidence>
<reference evidence="12" key="1">
    <citation type="submission" date="2021-06" db="EMBL/GenBank/DDBJ databases">
        <authorList>
            <person name="Hodson N. C."/>
            <person name="Mongue J. A."/>
            <person name="Jaron S. K."/>
        </authorList>
    </citation>
    <scope>NUCLEOTIDE SEQUENCE</scope>
</reference>
<dbReference type="SMART" id="SM00631">
    <property type="entry name" value="Zn_pept"/>
    <property type="match status" value="1"/>
</dbReference>
<comment type="cofactor">
    <cofactor evidence="1">
        <name>Zn(2+)</name>
        <dbReference type="ChEBI" id="CHEBI:29105"/>
    </cofactor>
</comment>
<dbReference type="GO" id="GO:0008270">
    <property type="term" value="F:zinc ion binding"/>
    <property type="evidence" value="ECO:0007669"/>
    <property type="project" value="InterPro"/>
</dbReference>
<evidence type="ECO:0000256" key="9">
    <source>
        <dbReference type="ARBA" id="ARBA00023049"/>
    </source>
</evidence>
<feature type="domain" description="Peptidase M14" evidence="11">
    <location>
        <begin position="74"/>
        <end position="305"/>
    </location>
</feature>
<dbReference type="GO" id="GO:0004181">
    <property type="term" value="F:metallocarboxypeptidase activity"/>
    <property type="evidence" value="ECO:0007669"/>
    <property type="project" value="InterPro"/>
</dbReference>
<gene>
    <name evidence="12" type="ORF">AFUS01_LOCUS20704</name>
</gene>
<proteinExistence type="inferred from homology"/>
<dbReference type="OrthoDB" id="3626597at2759"/>
<comment type="caution">
    <text evidence="10">Lacks conserved residue(s) required for the propagation of feature annotation.</text>
</comment>
<dbReference type="PROSITE" id="PS52035">
    <property type="entry name" value="PEPTIDASE_M14"/>
    <property type="match status" value="1"/>
</dbReference>
<evidence type="ECO:0000256" key="2">
    <source>
        <dbReference type="ARBA" id="ARBA00005988"/>
    </source>
</evidence>
<organism evidence="12 13">
    <name type="scientific">Allacma fusca</name>
    <dbReference type="NCBI Taxonomy" id="39272"/>
    <lineage>
        <taxon>Eukaryota</taxon>
        <taxon>Metazoa</taxon>
        <taxon>Ecdysozoa</taxon>
        <taxon>Arthropoda</taxon>
        <taxon>Hexapoda</taxon>
        <taxon>Collembola</taxon>
        <taxon>Symphypleona</taxon>
        <taxon>Sminthuridae</taxon>
        <taxon>Allacma</taxon>
    </lineage>
</organism>
<evidence type="ECO:0000256" key="4">
    <source>
        <dbReference type="ARBA" id="ARBA00022670"/>
    </source>
</evidence>
<dbReference type="GO" id="GO:0006508">
    <property type="term" value="P:proteolysis"/>
    <property type="evidence" value="ECO:0007669"/>
    <property type="project" value="UniProtKB-KW"/>
</dbReference>
<dbReference type="EMBL" id="CAJVCH010226097">
    <property type="protein sequence ID" value="CAG7732170.1"/>
    <property type="molecule type" value="Genomic_DNA"/>
</dbReference>
<evidence type="ECO:0000256" key="1">
    <source>
        <dbReference type="ARBA" id="ARBA00001947"/>
    </source>
</evidence>
<evidence type="ECO:0000256" key="8">
    <source>
        <dbReference type="ARBA" id="ARBA00022833"/>
    </source>
</evidence>